<evidence type="ECO:0000313" key="1">
    <source>
        <dbReference type="EMBL" id="MDZ5488462.1"/>
    </source>
</evidence>
<organism evidence="1 2">
    <name type="scientific">Micromonospora sicca</name>
    <dbReference type="NCBI Taxonomy" id="2202420"/>
    <lineage>
        <taxon>Bacteria</taxon>
        <taxon>Bacillati</taxon>
        <taxon>Actinomycetota</taxon>
        <taxon>Actinomycetes</taxon>
        <taxon>Micromonosporales</taxon>
        <taxon>Micromonosporaceae</taxon>
        <taxon>Micromonospora</taxon>
    </lineage>
</organism>
<sequence>MPKNSLTESAFVWREEKWVAWTDPADVLRRTRDDAVRIKIGADFEILNEGNASVYIRFIGRYLQAGEEYRFLEGDEPRVFLAPGETTVRRLQGEATLERWSRHWSGPDSEAKPLRVRATVVCSDLYDDGVVDKWVLEIVGRPVEAVPDDLSAWRPRDV</sequence>
<evidence type="ECO:0000313" key="2">
    <source>
        <dbReference type="Proteomes" id="UP001290101"/>
    </source>
</evidence>
<comment type="caution">
    <text evidence="1">The sequence shown here is derived from an EMBL/GenBank/DDBJ whole genome shotgun (WGS) entry which is preliminary data.</text>
</comment>
<keyword evidence="2" id="KW-1185">Reference proteome</keyword>
<name>A0ABU5J7A4_9ACTN</name>
<gene>
    <name evidence="1" type="ORF">U2F25_03115</name>
</gene>
<reference evidence="1 2" key="1">
    <citation type="submission" date="2023-12" db="EMBL/GenBank/DDBJ databases">
        <title>Micromonospora sp. nov., isolated from Atacama Desert.</title>
        <authorList>
            <person name="Carro L."/>
            <person name="Golinska P."/>
            <person name="Klenk H.-P."/>
            <person name="Goodfellow M."/>
        </authorList>
    </citation>
    <scope>NUCLEOTIDE SEQUENCE [LARGE SCALE GENOMIC DNA]</scope>
    <source>
        <strain evidence="1 2">4G53</strain>
    </source>
</reference>
<protein>
    <submittedName>
        <fullName evidence="1">Uncharacterized protein</fullName>
    </submittedName>
</protein>
<dbReference type="RefSeq" id="WP_322439037.1">
    <property type="nucleotide sequence ID" value="NZ_JAXOTQ010000003.1"/>
</dbReference>
<dbReference type="Proteomes" id="UP001290101">
    <property type="component" value="Unassembled WGS sequence"/>
</dbReference>
<dbReference type="EMBL" id="JAXOTQ010000003">
    <property type="protein sequence ID" value="MDZ5488462.1"/>
    <property type="molecule type" value="Genomic_DNA"/>
</dbReference>
<accession>A0ABU5J7A4</accession>
<proteinExistence type="predicted"/>